<reference evidence="4" key="1">
    <citation type="submission" date="2016-10" db="EMBL/GenBank/DDBJ databases">
        <authorList>
            <person name="Varghese N."/>
            <person name="Submissions S."/>
        </authorList>
    </citation>
    <scope>NUCLEOTIDE SEQUENCE [LARGE SCALE GENOMIC DNA]</scope>
    <source>
        <strain evidence="4">IBRC-M 10655</strain>
    </source>
</reference>
<protein>
    <submittedName>
        <fullName evidence="3">DNA-binding transcriptional regulator, XRE-family HTH domain</fullName>
    </submittedName>
</protein>
<dbReference type="RefSeq" id="WP_091377586.1">
    <property type="nucleotide sequence ID" value="NZ_FNDV01000004.1"/>
</dbReference>
<evidence type="ECO:0000259" key="2">
    <source>
        <dbReference type="PROSITE" id="PS50943"/>
    </source>
</evidence>
<dbReference type="GO" id="GO:0003700">
    <property type="term" value="F:DNA-binding transcription factor activity"/>
    <property type="evidence" value="ECO:0007669"/>
    <property type="project" value="TreeGrafter"/>
</dbReference>
<dbReference type="CDD" id="cd00093">
    <property type="entry name" value="HTH_XRE"/>
    <property type="match status" value="1"/>
</dbReference>
<dbReference type="GO" id="GO:0003677">
    <property type="term" value="F:DNA binding"/>
    <property type="evidence" value="ECO:0007669"/>
    <property type="project" value="UniProtKB-KW"/>
</dbReference>
<dbReference type="Pfam" id="PF13560">
    <property type="entry name" value="HTH_31"/>
    <property type="match status" value="1"/>
</dbReference>
<dbReference type="AlphaFoldDB" id="A0A1H0QX25"/>
<dbReference type="STRING" id="504798.SAMN05421871_104185"/>
<dbReference type="SMART" id="SM00530">
    <property type="entry name" value="HTH_XRE"/>
    <property type="match status" value="1"/>
</dbReference>
<evidence type="ECO:0000256" key="1">
    <source>
        <dbReference type="ARBA" id="ARBA00023125"/>
    </source>
</evidence>
<keyword evidence="4" id="KW-1185">Reference proteome</keyword>
<dbReference type="SUPFAM" id="SSF48452">
    <property type="entry name" value="TPR-like"/>
    <property type="match status" value="1"/>
</dbReference>
<accession>A0A1H0QX25</accession>
<organism evidence="3 4">
    <name type="scientific">Actinokineospora alba</name>
    <dbReference type="NCBI Taxonomy" id="504798"/>
    <lineage>
        <taxon>Bacteria</taxon>
        <taxon>Bacillati</taxon>
        <taxon>Actinomycetota</taxon>
        <taxon>Actinomycetes</taxon>
        <taxon>Pseudonocardiales</taxon>
        <taxon>Pseudonocardiaceae</taxon>
        <taxon>Actinokineospora</taxon>
    </lineage>
</organism>
<dbReference type="SUPFAM" id="SSF47413">
    <property type="entry name" value="lambda repressor-like DNA-binding domains"/>
    <property type="match status" value="1"/>
</dbReference>
<dbReference type="InterPro" id="IPR011990">
    <property type="entry name" value="TPR-like_helical_dom_sf"/>
</dbReference>
<dbReference type="OrthoDB" id="3380004at2"/>
<dbReference type="InterPro" id="IPR050807">
    <property type="entry name" value="TransReg_Diox_bact_type"/>
</dbReference>
<dbReference type="Gene3D" id="1.25.40.10">
    <property type="entry name" value="Tetratricopeptide repeat domain"/>
    <property type="match status" value="1"/>
</dbReference>
<proteinExistence type="predicted"/>
<sequence>MSIVGVQQPEFGRRLRQLRQERGLSQRDVAGDVVNPSYISLLETGARVPTLEVVLQIARALDVHLEALVADAVLPIKEVEQSPEANRTLVLDILARSALDVGDLDDAGDRYQSAYDSAVRDGVPSAVVERGIALQDVLILRADHQARYALLDNLVTVADQLDVPELMVKLRLDKAAAARDCGRMAEAMVLASCAMEALPDTELADTGENVRALGVLISVKVDSGDTGEIPALVDRMLACAEKLGSRTVLGRAHWAASVAFARLGVGERAERHVRHAKDMLAQPGTSIREWGRFASAAASVLLDADAELSEVDQYVNWMRSALELADSPGDQAKLVSIEARYALARGESERALELSEDEPDGLAAADLLRLRRTRGRALHRMGRTEEAVEALRSAARLGEELASYRVAAEVWREIDELRSA</sequence>
<dbReference type="PROSITE" id="PS50943">
    <property type="entry name" value="HTH_CROC1"/>
    <property type="match status" value="1"/>
</dbReference>
<dbReference type="PANTHER" id="PTHR46797">
    <property type="entry name" value="HTH-TYPE TRANSCRIPTIONAL REGULATOR"/>
    <property type="match status" value="1"/>
</dbReference>
<dbReference type="Gene3D" id="1.10.260.40">
    <property type="entry name" value="lambda repressor-like DNA-binding domains"/>
    <property type="match status" value="1"/>
</dbReference>
<dbReference type="InterPro" id="IPR001387">
    <property type="entry name" value="Cro/C1-type_HTH"/>
</dbReference>
<dbReference type="EMBL" id="FNJB01000007">
    <property type="protein sequence ID" value="SDP21804.1"/>
    <property type="molecule type" value="Genomic_DNA"/>
</dbReference>
<dbReference type="InterPro" id="IPR010982">
    <property type="entry name" value="Lambda_DNA-bd_dom_sf"/>
</dbReference>
<dbReference type="PANTHER" id="PTHR46797:SF1">
    <property type="entry name" value="METHYLPHOSPHONATE SYNTHASE"/>
    <property type="match status" value="1"/>
</dbReference>
<name>A0A1H0QX25_9PSEU</name>
<evidence type="ECO:0000313" key="3">
    <source>
        <dbReference type="EMBL" id="SDP21804.1"/>
    </source>
</evidence>
<keyword evidence="1 3" id="KW-0238">DNA-binding</keyword>
<dbReference type="GO" id="GO:0005829">
    <property type="term" value="C:cytosol"/>
    <property type="evidence" value="ECO:0007669"/>
    <property type="project" value="TreeGrafter"/>
</dbReference>
<dbReference type="Proteomes" id="UP000199651">
    <property type="component" value="Unassembled WGS sequence"/>
</dbReference>
<gene>
    <name evidence="3" type="ORF">SAMN05192558_107186</name>
</gene>
<feature type="domain" description="HTH cro/C1-type" evidence="2">
    <location>
        <begin position="15"/>
        <end position="68"/>
    </location>
</feature>
<evidence type="ECO:0000313" key="4">
    <source>
        <dbReference type="Proteomes" id="UP000199651"/>
    </source>
</evidence>